<keyword evidence="7" id="KW-0472">Membrane</keyword>
<dbReference type="InterPro" id="IPR027417">
    <property type="entry name" value="P-loop_NTPase"/>
</dbReference>
<evidence type="ECO:0000256" key="1">
    <source>
        <dbReference type="ARBA" id="ARBA00004202"/>
    </source>
</evidence>
<evidence type="ECO:0000256" key="4">
    <source>
        <dbReference type="ARBA" id="ARBA00022475"/>
    </source>
</evidence>
<protein>
    <submittedName>
        <fullName evidence="9">ABC transporter ATP-binding protein</fullName>
    </submittedName>
</protein>
<dbReference type="RefSeq" id="WP_338404216.1">
    <property type="nucleotide sequence ID" value="NZ_BAAAQG010000003.1"/>
</dbReference>
<dbReference type="Pfam" id="PF00005">
    <property type="entry name" value="ABC_tran"/>
    <property type="match status" value="1"/>
</dbReference>
<dbReference type="GO" id="GO:0005524">
    <property type="term" value="F:ATP binding"/>
    <property type="evidence" value="ECO:0007669"/>
    <property type="project" value="UniProtKB-KW"/>
</dbReference>
<comment type="subcellular location">
    <subcellularLocation>
        <location evidence="1">Cell membrane</location>
        <topology evidence="1">Peripheral membrane protein</topology>
    </subcellularLocation>
</comment>
<dbReference type="InterPro" id="IPR003593">
    <property type="entry name" value="AAA+_ATPase"/>
</dbReference>
<dbReference type="InterPro" id="IPR013563">
    <property type="entry name" value="Oligopep_ABC_C"/>
</dbReference>
<evidence type="ECO:0000256" key="6">
    <source>
        <dbReference type="ARBA" id="ARBA00022840"/>
    </source>
</evidence>
<feature type="domain" description="ABC transporter" evidence="8">
    <location>
        <begin position="11"/>
        <end position="262"/>
    </location>
</feature>
<dbReference type="CDD" id="cd03257">
    <property type="entry name" value="ABC_NikE_OppD_transporters"/>
    <property type="match status" value="1"/>
</dbReference>
<dbReference type="Gene3D" id="3.40.50.300">
    <property type="entry name" value="P-loop containing nucleotide triphosphate hydrolases"/>
    <property type="match status" value="1"/>
</dbReference>
<dbReference type="Proteomes" id="UP001500383">
    <property type="component" value="Unassembled WGS sequence"/>
</dbReference>
<dbReference type="InterPro" id="IPR003439">
    <property type="entry name" value="ABC_transporter-like_ATP-bd"/>
</dbReference>
<sequence length="350" mass="38232">MSSNDRDDLLLEVRDLRTHIDTPSGRITPVDGVDISLRRGETIGIVGESGSGKSMLVRSIMGIAPTTARVDPASTVRFDGRDVLALSQREAQKFWGREIAMVFQDPLTSLNPIRTIGRQIIDPLRHHLGLGRREAADRAVELLERVRIPSPRARLTEYPHQLSGGMRQRVGIAIALSCSPKLLIADEPTTALDVTVQHEILDLLHGLQADGDMAMILVSHDLAVVSQHTDRIGVMYAGRFLEVGDTRALLDEPAHPYTGALLDSIPRPDLPPHTRLTVIEGRPPNLREMPPGCRFAPRCPRVADDCLVVDPPLEDLATASASHPTATTVHRVGCLHPTVPVHHRTSSEAS</sequence>
<gene>
    <name evidence="9" type="ORF">GCM10009831_05350</name>
</gene>
<dbReference type="NCBIfam" id="TIGR01727">
    <property type="entry name" value="oligo_HPY"/>
    <property type="match status" value="1"/>
</dbReference>
<dbReference type="SUPFAM" id="SSF52540">
    <property type="entry name" value="P-loop containing nucleoside triphosphate hydrolases"/>
    <property type="match status" value="1"/>
</dbReference>
<evidence type="ECO:0000259" key="8">
    <source>
        <dbReference type="PROSITE" id="PS50893"/>
    </source>
</evidence>
<dbReference type="Pfam" id="PF08352">
    <property type="entry name" value="oligo_HPY"/>
    <property type="match status" value="1"/>
</dbReference>
<keyword evidence="5" id="KW-0547">Nucleotide-binding</keyword>
<keyword evidence="4" id="KW-1003">Cell membrane</keyword>
<dbReference type="InterPro" id="IPR017871">
    <property type="entry name" value="ABC_transporter-like_CS"/>
</dbReference>
<evidence type="ECO:0000256" key="2">
    <source>
        <dbReference type="ARBA" id="ARBA00005417"/>
    </source>
</evidence>
<evidence type="ECO:0000313" key="9">
    <source>
        <dbReference type="EMBL" id="GAA1699881.1"/>
    </source>
</evidence>
<comment type="similarity">
    <text evidence="2">Belongs to the ABC transporter superfamily.</text>
</comment>
<organism evidence="9 10">
    <name type="scientific">Dietzia cercidiphylli</name>
    <dbReference type="NCBI Taxonomy" id="498199"/>
    <lineage>
        <taxon>Bacteria</taxon>
        <taxon>Bacillati</taxon>
        <taxon>Actinomycetota</taxon>
        <taxon>Actinomycetes</taxon>
        <taxon>Mycobacteriales</taxon>
        <taxon>Dietziaceae</taxon>
        <taxon>Dietzia</taxon>
    </lineage>
</organism>
<dbReference type="PANTHER" id="PTHR43297:SF2">
    <property type="entry name" value="DIPEPTIDE TRANSPORT ATP-BINDING PROTEIN DPPD"/>
    <property type="match status" value="1"/>
</dbReference>
<evidence type="ECO:0000256" key="5">
    <source>
        <dbReference type="ARBA" id="ARBA00022741"/>
    </source>
</evidence>
<dbReference type="PANTHER" id="PTHR43297">
    <property type="entry name" value="OLIGOPEPTIDE TRANSPORT ATP-BINDING PROTEIN APPD"/>
    <property type="match status" value="1"/>
</dbReference>
<evidence type="ECO:0000256" key="7">
    <source>
        <dbReference type="ARBA" id="ARBA00023136"/>
    </source>
</evidence>
<accession>A0ABP4U6X2</accession>
<evidence type="ECO:0000313" key="10">
    <source>
        <dbReference type="Proteomes" id="UP001500383"/>
    </source>
</evidence>
<dbReference type="PROSITE" id="PS50893">
    <property type="entry name" value="ABC_TRANSPORTER_2"/>
    <property type="match status" value="1"/>
</dbReference>
<name>A0ABP4U6X2_9ACTN</name>
<dbReference type="SMART" id="SM00382">
    <property type="entry name" value="AAA"/>
    <property type="match status" value="1"/>
</dbReference>
<keyword evidence="6 9" id="KW-0067">ATP-binding</keyword>
<dbReference type="EMBL" id="BAAAQG010000003">
    <property type="protein sequence ID" value="GAA1699881.1"/>
    <property type="molecule type" value="Genomic_DNA"/>
</dbReference>
<proteinExistence type="inferred from homology"/>
<reference evidence="10" key="1">
    <citation type="journal article" date="2019" name="Int. J. Syst. Evol. Microbiol.">
        <title>The Global Catalogue of Microorganisms (GCM) 10K type strain sequencing project: providing services to taxonomists for standard genome sequencing and annotation.</title>
        <authorList>
            <consortium name="The Broad Institute Genomics Platform"/>
            <consortium name="The Broad Institute Genome Sequencing Center for Infectious Disease"/>
            <person name="Wu L."/>
            <person name="Ma J."/>
        </authorList>
    </citation>
    <scope>NUCLEOTIDE SEQUENCE [LARGE SCALE GENOMIC DNA]</scope>
    <source>
        <strain evidence="10">JCM 16002</strain>
    </source>
</reference>
<evidence type="ECO:0000256" key="3">
    <source>
        <dbReference type="ARBA" id="ARBA00022448"/>
    </source>
</evidence>
<keyword evidence="10" id="KW-1185">Reference proteome</keyword>
<comment type="caution">
    <text evidence="9">The sequence shown here is derived from an EMBL/GenBank/DDBJ whole genome shotgun (WGS) entry which is preliminary data.</text>
</comment>
<dbReference type="PROSITE" id="PS00211">
    <property type="entry name" value="ABC_TRANSPORTER_1"/>
    <property type="match status" value="1"/>
</dbReference>
<dbReference type="InterPro" id="IPR050388">
    <property type="entry name" value="ABC_Ni/Peptide_Import"/>
</dbReference>
<keyword evidence="3" id="KW-0813">Transport</keyword>